<sequence length="57" mass="6437">MKIHQLIFLFALVVLAIYLGLGINQFSSMGYVTTATLVSFTTLLGLLIFFQKYYANK</sequence>
<keyword evidence="1" id="KW-0812">Transmembrane</keyword>
<reference evidence="2 3" key="1">
    <citation type="journal article" date="2018" name="Int. J. Syst. Evol. Microbiol.">
        <title>Adhaeribacter swui sp. nov., isolated from wet mud.</title>
        <authorList>
            <person name="Kim D.U."/>
            <person name="Kim K.W."/>
            <person name="Kang M.S."/>
            <person name="Kim J.Y."/>
            <person name="Jang J.H."/>
            <person name="Kim M.K."/>
        </authorList>
    </citation>
    <scope>NUCLEOTIDE SEQUENCE [LARGE SCALE GENOMIC DNA]</scope>
    <source>
        <strain evidence="2 3">KCTC 52873</strain>
    </source>
</reference>
<dbReference type="EMBL" id="CP055156">
    <property type="protein sequence ID" value="QNF35447.1"/>
    <property type="molecule type" value="Genomic_DNA"/>
</dbReference>
<organism evidence="2 3">
    <name type="scientific">Adhaeribacter swui</name>
    <dbReference type="NCBI Taxonomy" id="2086471"/>
    <lineage>
        <taxon>Bacteria</taxon>
        <taxon>Pseudomonadati</taxon>
        <taxon>Bacteroidota</taxon>
        <taxon>Cytophagia</taxon>
        <taxon>Cytophagales</taxon>
        <taxon>Hymenobacteraceae</taxon>
        <taxon>Adhaeribacter</taxon>
    </lineage>
</organism>
<keyword evidence="3" id="KW-1185">Reference proteome</keyword>
<protein>
    <submittedName>
        <fullName evidence="2">Uncharacterized protein</fullName>
    </submittedName>
</protein>
<feature type="transmembrane region" description="Helical" evidence="1">
    <location>
        <begin position="32"/>
        <end position="50"/>
    </location>
</feature>
<keyword evidence="1" id="KW-0472">Membrane</keyword>
<accession>A0A7G7GE63</accession>
<dbReference type="KEGG" id="aswu:HUW51_23065"/>
<evidence type="ECO:0000256" key="1">
    <source>
        <dbReference type="SAM" id="Phobius"/>
    </source>
</evidence>
<keyword evidence="1" id="KW-1133">Transmembrane helix</keyword>
<evidence type="ECO:0000313" key="3">
    <source>
        <dbReference type="Proteomes" id="UP000515237"/>
    </source>
</evidence>
<name>A0A7G7GE63_9BACT</name>
<dbReference type="Proteomes" id="UP000515237">
    <property type="component" value="Chromosome"/>
</dbReference>
<dbReference type="AlphaFoldDB" id="A0A7G7GE63"/>
<gene>
    <name evidence="2" type="ORF">HUW51_23065</name>
</gene>
<evidence type="ECO:0000313" key="2">
    <source>
        <dbReference type="EMBL" id="QNF35447.1"/>
    </source>
</evidence>
<proteinExistence type="predicted"/>
<dbReference type="RefSeq" id="WP_185271938.1">
    <property type="nucleotide sequence ID" value="NZ_CP055156.1"/>
</dbReference>